<evidence type="ECO:0000256" key="5">
    <source>
        <dbReference type="ARBA" id="ARBA00031841"/>
    </source>
</evidence>
<evidence type="ECO:0000313" key="6">
    <source>
        <dbReference type="EMBL" id="EDZ64881.1"/>
    </source>
</evidence>
<dbReference type="EMBL" id="DS995299">
    <property type="protein sequence ID" value="EDZ64881.1"/>
    <property type="molecule type" value="Genomic_DNA"/>
</dbReference>
<name>B6BTW5_9PROT</name>
<dbReference type="GO" id="GO:0005829">
    <property type="term" value="C:cytosol"/>
    <property type="evidence" value="ECO:0007669"/>
    <property type="project" value="TreeGrafter"/>
</dbReference>
<dbReference type="STRING" id="314607.KB13_1013"/>
<dbReference type="eggNOG" id="COG1399">
    <property type="taxonomic scope" value="Bacteria"/>
</dbReference>
<evidence type="ECO:0000256" key="3">
    <source>
        <dbReference type="ARBA" id="ARBA00015716"/>
    </source>
</evidence>
<dbReference type="AlphaFoldDB" id="B6BTW5"/>
<protein>
    <recommendedName>
        <fullName evidence="3">Large ribosomal RNA subunit accumulation protein YceD</fullName>
    </recommendedName>
    <alternativeName>
        <fullName evidence="5">23S rRNA accumulation protein YceD</fullName>
    </alternativeName>
</protein>
<evidence type="ECO:0000313" key="7">
    <source>
        <dbReference type="Proteomes" id="UP000004188"/>
    </source>
</evidence>
<dbReference type="GO" id="GO:0042254">
    <property type="term" value="P:ribosome biogenesis"/>
    <property type="evidence" value="ECO:0007669"/>
    <property type="project" value="UniProtKB-KW"/>
</dbReference>
<evidence type="ECO:0000256" key="2">
    <source>
        <dbReference type="ARBA" id="ARBA00010740"/>
    </source>
</evidence>
<dbReference type="HOGENOM" id="CLU_094127_0_0_4"/>
<proteinExistence type="inferred from homology"/>
<dbReference type="Proteomes" id="UP000004188">
    <property type="component" value="Unassembled WGS sequence"/>
</dbReference>
<organism evidence="6 7">
    <name type="scientific">beta proteobacterium KB13</name>
    <dbReference type="NCBI Taxonomy" id="314607"/>
    <lineage>
        <taxon>Bacteria</taxon>
        <taxon>Pseudomonadati</taxon>
        <taxon>Pseudomonadota</taxon>
        <taxon>Betaproteobacteria</taxon>
        <taxon>Nitrosomonadales</taxon>
        <taxon>OM43 clade</taxon>
    </lineage>
</organism>
<keyword evidence="7" id="KW-1185">Reference proteome</keyword>
<keyword evidence="4" id="KW-0690">Ribosome biogenesis</keyword>
<dbReference type="Pfam" id="PF02620">
    <property type="entry name" value="YceD"/>
    <property type="match status" value="1"/>
</dbReference>
<dbReference type="PANTHER" id="PTHR38099:SF1">
    <property type="entry name" value="LARGE RIBOSOMAL RNA SUBUNIT ACCUMULATION PROTEIN YCED"/>
    <property type="match status" value="1"/>
</dbReference>
<dbReference type="PANTHER" id="PTHR38099">
    <property type="entry name" value="LARGE RIBOSOMAL RNA SUBUNIT ACCUMULATION PROTEIN YCED"/>
    <property type="match status" value="1"/>
</dbReference>
<reference evidence="7" key="1">
    <citation type="journal article" date="2012" name="Stand. Genomic Sci.">
        <title>Genome sequence of strain HIMB624, a cultured representative from the OM43 clade of marine Betaproteobacteria.</title>
        <authorList>
            <person name="Huggett M.J."/>
            <person name="Hayakawa D.H."/>
            <person name="Rappe M.S."/>
        </authorList>
    </citation>
    <scope>NUCLEOTIDE SEQUENCE [LARGE SCALE GENOMIC DNA]</scope>
    <source>
        <strain evidence="7">KB13</strain>
    </source>
</reference>
<evidence type="ECO:0000256" key="4">
    <source>
        <dbReference type="ARBA" id="ARBA00022517"/>
    </source>
</evidence>
<dbReference type="InterPro" id="IPR003772">
    <property type="entry name" value="YceD"/>
</dbReference>
<dbReference type="InterPro" id="IPR039255">
    <property type="entry name" value="YceD_bac"/>
</dbReference>
<sequence>MKNNYNLQNFDLYRFIAKKERICDKISVFKFNRLSDFKISDGDSLFYDVSISEVLGHHFLNLELNIDLRLLCCRCLEDVELKLKTSNRYELVQAASKSEKHVIDDIKIEIVDNFDLLSFIEDEILLELPTSPKHAFECN</sequence>
<evidence type="ECO:0000256" key="1">
    <source>
        <dbReference type="ARBA" id="ARBA00002868"/>
    </source>
</evidence>
<comment type="function">
    <text evidence="1">Plays a role in synthesis, processing and/or stability of 23S rRNA.</text>
</comment>
<accession>B6BTW5</accession>
<gene>
    <name evidence="6" type="ORF">KB13_1013</name>
</gene>
<comment type="similarity">
    <text evidence="2">Belongs to the DUF177 domain family.</text>
</comment>